<evidence type="ECO:0000256" key="2">
    <source>
        <dbReference type="PROSITE-ProRule" id="PRU00409"/>
    </source>
</evidence>
<dbReference type="PROSITE" id="PS51160">
    <property type="entry name" value="ACYLPHOSPHATASE_3"/>
    <property type="match status" value="1"/>
</dbReference>
<dbReference type="PROSITE" id="PS50975">
    <property type="entry name" value="ATP_GRASP"/>
    <property type="match status" value="1"/>
</dbReference>
<comment type="similarity">
    <text evidence="4">Belongs to the acylphosphatase family.</text>
</comment>
<evidence type="ECO:0000313" key="8">
    <source>
        <dbReference type="Proteomes" id="UP001500740"/>
    </source>
</evidence>
<keyword evidence="3" id="KW-0378">Hydrolase</keyword>
<dbReference type="InterPro" id="IPR001792">
    <property type="entry name" value="Acylphosphatase-like_dom"/>
</dbReference>
<reference evidence="8" key="1">
    <citation type="journal article" date="2019" name="Int. J. Syst. Evol. Microbiol.">
        <title>The Global Catalogue of Microorganisms (GCM) 10K type strain sequencing project: providing services to taxonomists for standard genome sequencing and annotation.</title>
        <authorList>
            <consortium name="The Broad Institute Genomics Platform"/>
            <consortium name="The Broad Institute Genome Sequencing Center for Infectious Disease"/>
            <person name="Wu L."/>
            <person name="Ma J."/>
        </authorList>
    </citation>
    <scope>NUCLEOTIDE SEQUENCE [LARGE SCALE GENOMIC DNA]</scope>
    <source>
        <strain evidence="8">JCM 14193</strain>
    </source>
</reference>
<comment type="catalytic activity">
    <reaction evidence="3">
        <text>an acyl phosphate + H2O = a carboxylate + phosphate + H(+)</text>
        <dbReference type="Rhea" id="RHEA:14965"/>
        <dbReference type="ChEBI" id="CHEBI:15377"/>
        <dbReference type="ChEBI" id="CHEBI:15378"/>
        <dbReference type="ChEBI" id="CHEBI:29067"/>
        <dbReference type="ChEBI" id="CHEBI:43474"/>
        <dbReference type="ChEBI" id="CHEBI:59918"/>
        <dbReference type="EC" id="3.6.1.7"/>
    </reaction>
</comment>
<evidence type="ECO:0000256" key="3">
    <source>
        <dbReference type="PROSITE-ProRule" id="PRU00520"/>
    </source>
</evidence>
<feature type="active site" evidence="3">
    <location>
        <position position="405"/>
    </location>
</feature>
<comment type="caution">
    <text evidence="7">The sequence shown here is derived from an EMBL/GenBank/DDBJ whole genome shotgun (WGS) entry which is preliminary data.</text>
</comment>
<evidence type="ECO:0000259" key="6">
    <source>
        <dbReference type="PROSITE" id="PS51160"/>
    </source>
</evidence>
<dbReference type="RefSeq" id="WP_343784078.1">
    <property type="nucleotide sequence ID" value="NZ_BAAACZ010000024.1"/>
</dbReference>
<dbReference type="Gene3D" id="3.30.470.20">
    <property type="entry name" value="ATP-grasp fold, B domain"/>
    <property type="match status" value="2"/>
</dbReference>
<dbReference type="SUPFAM" id="SSF56059">
    <property type="entry name" value="Glutathione synthetase ATP-binding domain-like"/>
    <property type="match status" value="1"/>
</dbReference>
<dbReference type="Pfam" id="PF00708">
    <property type="entry name" value="Acylphosphatase"/>
    <property type="match status" value="1"/>
</dbReference>
<dbReference type="EMBL" id="BAAACZ010000024">
    <property type="protein sequence ID" value="GAA0468335.1"/>
    <property type="molecule type" value="Genomic_DNA"/>
</dbReference>
<dbReference type="Gene3D" id="3.30.70.100">
    <property type="match status" value="1"/>
</dbReference>
<gene>
    <name evidence="7" type="ORF">GCM10008935_25210</name>
</gene>
<feature type="active site" evidence="3">
    <location>
        <position position="423"/>
    </location>
</feature>
<keyword evidence="2" id="KW-0067">ATP-binding</keyword>
<protein>
    <recommendedName>
        <fullName evidence="1 3">acylphosphatase</fullName>
        <ecNumber evidence="3">3.6.1.7</ecNumber>
    </recommendedName>
</protein>
<dbReference type="SUPFAM" id="SSF54975">
    <property type="entry name" value="Acylphosphatase/BLUF domain-like"/>
    <property type="match status" value="1"/>
</dbReference>
<feature type="domain" description="ATP-grasp" evidence="5">
    <location>
        <begin position="96"/>
        <end position="347"/>
    </location>
</feature>
<proteinExistence type="inferred from homology"/>
<keyword evidence="2" id="KW-0547">Nucleotide-binding</keyword>
<dbReference type="PANTHER" id="PTHR21621">
    <property type="entry name" value="RIBOSOMAL PROTEIN S6 MODIFICATION PROTEIN"/>
    <property type="match status" value="1"/>
</dbReference>
<evidence type="ECO:0000256" key="1">
    <source>
        <dbReference type="ARBA" id="ARBA00015991"/>
    </source>
</evidence>
<evidence type="ECO:0000313" key="7">
    <source>
        <dbReference type="EMBL" id="GAA0468335.1"/>
    </source>
</evidence>
<dbReference type="EC" id="3.6.1.7" evidence="3"/>
<dbReference type="Pfam" id="PF02655">
    <property type="entry name" value="ATP-grasp_3"/>
    <property type="match status" value="1"/>
</dbReference>
<sequence length="476" mass="54233">MGENFPDWLTKPMIRGIKSFNIDSYLLALEGWRRGLNLTWYYDTPHDTDIKLIGFNPIGKIYSLSSEDKKHYFYRSRGDKVPNKAVDIASSKDETKQHLASNGVNVPSGKNFDSSFTSEEIINESLSMGYPLAIKPTLGSLGNGVFTDVNSKEDLEYAVNYIRNELDYNDVLVEQHIEGEEYRVYVVGEEVVACTLKEAPNVIGNGTDSINNLIEQKNELRKQNPHLSRKLIKIDNQLKKQLDKINYSLDSLLESNKKIYLNTVANTSIGGESNNLKDEQIPSSVKHEAIKAISVFPKLDHAGLDIIVRENQAYVIEINTTASFLQHIFPLKGEPINVCAKIIDHYYPETKDVSINSKVYFNYKKVSDLLKDRLVQSVEITNLDSNNTYVKRYIISGKVQGVGYREWARREASRSRINGYVKNLKNGNVVVIAWTSSNEKLMEFEQKLWQGSKKSSVEQVKELKWDKQINVGFEIR</sequence>
<evidence type="ECO:0000259" key="5">
    <source>
        <dbReference type="PROSITE" id="PS50975"/>
    </source>
</evidence>
<evidence type="ECO:0000256" key="4">
    <source>
        <dbReference type="RuleBase" id="RU004168"/>
    </source>
</evidence>
<keyword evidence="8" id="KW-1185">Reference proteome</keyword>
<dbReference type="InterPro" id="IPR003806">
    <property type="entry name" value="ATP-grasp_PylC-type"/>
</dbReference>
<dbReference type="InterPro" id="IPR011761">
    <property type="entry name" value="ATP-grasp"/>
</dbReference>
<organism evidence="7 8">
    <name type="scientific">Alkalibacillus silvisoli</name>
    <dbReference type="NCBI Taxonomy" id="392823"/>
    <lineage>
        <taxon>Bacteria</taxon>
        <taxon>Bacillati</taxon>
        <taxon>Bacillota</taxon>
        <taxon>Bacilli</taxon>
        <taxon>Bacillales</taxon>
        <taxon>Bacillaceae</taxon>
        <taxon>Alkalibacillus</taxon>
    </lineage>
</organism>
<name>A0ABP3K279_9BACI</name>
<dbReference type="Proteomes" id="UP001500740">
    <property type="component" value="Unassembled WGS sequence"/>
</dbReference>
<accession>A0ABP3K279</accession>
<feature type="domain" description="Acylphosphatase-like" evidence="6">
    <location>
        <begin position="390"/>
        <end position="476"/>
    </location>
</feature>
<dbReference type="InterPro" id="IPR036046">
    <property type="entry name" value="Acylphosphatase-like_dom_sf"/>
</dbReference>
<dbReference type="PANTHER" id="PTHR21621:SF0">
    <property type="entry name" value="BETA-CITRYLGLUTAMATE SYNTHASE B-RELATED"/>
    <property type="match status" value="1"/>
</dbReference>